<name>A0A077NJC0_XENBV</name>
<dbReference type="AlphaFoldDB" id="A0A077NJC0"/>
<dbReference type="Proteomes" id="UP000028511">
    <property type="component" value="Unassembled WGS sequence"/>
</dbReference>
<evidence type="ECO:0000313" key="1">
    <source>
        <dbReference type="EMBL" id="CDG98573.1"/>
    </source>
</evidence>
<sequence>MPGPLFPGKKSISLRGLVWKTVNAKLHTIGVIEIEDIPKSHALLRKRR</sequence>
<gene>
    <name evidence="1" type="ORF">XBP1_370002</name>
</gene>
<dbReference type="EMBL" id="CBSW010000240">
    <property type="protein sequence ID" value="CDG98573.1"/>
    <property type="molecule type" value="Genomic_DNA"/>
</dbReference>
<accession>A0A077NJC0</accession>
<organism evidence="1 2">
    <name type="scientific">Xenorhabdus bovienii str. puntauvense</name>
    <dbReference type="NCBI Taxonomy" id="1398201"/>
    <lineage>
        <taxon>Bacteria</taxon>
        <taxon>Pseudomonadati</taxon>
        <taxon>Pseudomonadota</taxon>
        <taxon>Gammaproteobacteria</taxon>
        <taxon>Enterobacterales</taxon>
        <taxon>Morganellaceae</taxon>
        <taxon>Xenorhabdus</taxon>
    </lineage>
</organism>
<evidence type="ECO:0000313" key="2">
    <source>
        <dbReference type="Proteomes" id="UP000028511"/>
    </source>
</evidence>
<protein>
    <submittedName>
        <fullName evidence="1">Uncharacterized protein</fullName>
    </submittedName>
</protein>
<dbReference type="HOGENOM" id="CLU_3159453_0_0_6"/>
<proteinExistence type="predicted"/>
<comment type="caution">
    <text evidence="1">The sequence shown here is derived from an EMBL/GenBank/DDBJ whole genome shotgun (WGS) entry which is preliminary data.</text>
</comment>
<reference evidence="1" key="1">
    <citation type="submission" date="2013-07" db="EMBL/GenBank/DDBJ databases">
        <title>Sub-species coevolution in mutualistic symbiosis.</title>
        <authorList>
            <person name="Murfin K."/>
            <person name="Klassen J."/>
            <person name="Lee M."/>
            <person name="Forst S."/>
            <person name="Stock P."/>
            <person name="Goodrich-Blair H."/>
        </authorList>
    </citation>
    <scope>NUCLEOTIDE SEQUENCE [LARGE SCALE GENOMIC DNA]</scope>
    <source>
        <strain evidence="1">Puntauvense</strain>
    </source>
</reference>